<dbReference type="EMBL" id="JADJNC010000035">
    <property type="protein sequence ID" value="MBK7424557.1"/>
    <property type="molecule type" value="Genomic_DNA"/>
</dbReference>
<evidence type="ECO:0000313" key="1">
    <source>
        <dbReference type="EMBL" id="MBK7424557.1"/>
    </source>
</evidence>
<reference evidence="1" key="1">
    <citation type="submission" date="2020-10" db="EMBL/GenBank/DDBJ databases">
        <title>Connecting structure to function with the recovery of over 1000 high-quality activated sludge metagenome-assembled genomes encoding full-length rRNA genes using long-read sequencing.</title>
        <authorList>
            <person name="Singleton C.M."/>
            <person name="Petriglieri F."/>
            <person name="Kristensen J.M."/>
            <person name="Kirkegaard R.H."/>
            <person name="Michaelsen T.Y."/>
            <person name="Andersen M.H."/>
            <person name="Karst S.M."/>
            <person name="Dueholm M.S."/>
            <person name="Nielsen P.H."/>
            <person name="Albertsen M."/>
        </authorList>
    </citation>
    <scope>NUCLEOTIDE SEQUENCE</scope>
    <source>
        <strain evidence="1">EsbW_18-Q3-R4-48_MAXAC.044</strain>
    </source>
</reference>
<name>A0A9D7FF86_9RHOO</name>
<gene>
    <name evidence="1" type="ORF">IPJ48_16560</name>
</gene>
<protein>
    <submittedName>
        <fullName evidence="1">Uncharacterized protein</fullName>
    </submittedName>
</protein>
<organism evidence="1 2">
    <name type="scientific">Candidatus Propionivibrio dominans</name>
    <dbReference type="NCBI Taxonomy" id="2954373"/>
    <lineage>
        <taxon>Bacteria</taxon>
        <taxon>Pseudomonadati</taxon>
        <taxon>Pseudomonadota</taxon>
        <taxon>Betaproteobacteria</taxon>
        <taxon>Rhodocyclales</taxon>
        <taxon>Rhodocyclaceae</taxon>
        <taxon>Propionivibrio</taxon>
    </lineage>
</organism>
<sequence length="173" mass="19085">MAFVAALVGCVQNGVRPLTTGSTAKEDSTVIVYGIKIEGDWRYPRFGIQLAEYSIEKQVMPGNCFQFNKTEASIPSSQTTIGYFAFEAPPGHYVYSPFNGAQLQLDSQAFSAPKGRTVYIGDFIYIKDRVVVLRKDLDALKAVQGKSYPAYLAKYPLAKSLPVQQPKPFLCTP</sequence>
<accession>A0A9D7FF86</accession>
<comment type="caution">
    <text evidence="1">The sequence shown here is derived from an EMBL/GenBank/DDBJ whole genome shotgun (WGS) entry which is preliminary data.</text>
</comment>
<proteinExistence type="predicted"/>
<evidence type="ECO:0000313" key="2">
    <source>
        <dbReference type="Proteomes" id="UP000886602"/>
    </source>
</evidence>
<dbReference type="Proteomes" id="UP000886602">
    <property type="component" value="Unassembled WGS sequence"/>
</dbReference>
<dbReference type="AlphaFoldDB" id="A0A9D7FF86"/>